<dbReference type="GO" id="GO:0005737">
    <property type="term" value="C:cytoplasm"/>
    <property type="evidence" value="ECO:0007669"/>
    <property type="project" value="TreeGrafter"/>
</dbReference>
<comment type="catalytic activity">
    <reaction evidence="7">
        <text>(S)-dihydroorotate + H2O = N-carbamoyl-L-aspartate + H(+)</text>
        <dbReference type="Rhea" id="RHEA:24296"/>
        <dbReference type="ChEBI" id="CHEBI:15377"/>
        <dbReference type="ChEBI" id="CHEBI:15378"/>
        <dbReference type="ChEBI" id="CHEBI:30864"/>
        <dbReference type="ChEBI" id="CHEBI:32814"/>
        <dbReference type="EC" id="3.5.2.3"/>
    </reaction>
</comment>
<dbReference type="GO" id="GO:0004038">
    <property type="term" value="F:allantoinase activity"/>
    <property type="evidence" value="ECO:0007669"/>
    <property type="project" value="TreeGrafter"/>
</dbReference>
<comment type="similarity">
    <text evidence="2 7">Belongs to the metallo-dependent hydrolases superfamily. DHOase family. Class I DHOase subfamily.</text>
</comment>
<keyword evidence="3 7" id="KW-0479">Metal-binding</keyword>
<dbReference type="Gene3D" id="3.20.20.140">
    <property type="entry name" value="Metal-dependent hydrolases"/>
    <property type="match status" value="1"/>
</dbReference>
<dbReference type="NCBIfam" id="TIGR00857">
    <property type="entry name" value="pyrC_multi"/>
    <property type="match status" value="1"/>
</dbReference>
<dbReference type="SUPFAM" id="SSF51556">
    <property type="entry name" value="Metallo-dependent hydrolases"/>
    <property type="match status" value="1"/>
</dbReference>
<dbReference type="InterPro" id="IPR013108">
    <property type="entry name" value="Amidohydro_3"/>
</dbReference>
<sequence length="428" mass="46376">MGLLLKGGRVLNLENGELEARDVLVEGRHITRIADSIEADAHEVVDLGGHVVLPGFIDMHVHLRQPGFEGKETIATGSQAAARGGYTQVACMPNTRPVLDTPELMKFVIETAEREGFCTVLPYGAITKSELGEELTDIKALREAGAVAISDDGVGVQSSSMMREAMRVAASLDVPVVIHSEDEDLAKDGCMNEGVVSKRLGLPGIPGLAESAMIARDILLAQETGAHLHVCHISDAWSVELVRWAKSMGLNVTAEVTPHHLLLTEAIIDATDGADANMKVNPPLRTEADRQACLRGLLDGTIDMIATDHAPHMEEEKKRPFRTAPFGFVGLEFAFPVLYTELVEKNNLLPLHELVQKFATNPAQVFKLNGGRLAEGALADLTVVDLNTERTINPDEFYSKGRNTPFAGQQVKGWTVLTVNQGRITYQA</sequence>
<dbReference type="RefSeq" id="WP_038091598.1">
    <property type="nucleotide sequence ID" value="NZ_JMIR01000029.1"/>
</dbReference>
<comment type="function">
    <text evidence="1 7">Catalyzes the reversible cyclization of carbamoyl aspartate to dihydroorotate.</text>
</comment>
<dbReference type="PANTHER" id="PTHR43668">
    <property type="entry name" value="ALLANTOINASE"/>
    <property type="match status" value="1"/>
</dbReference>
<dbReference type="InterPro" id="IPR032466">
    <property type="entry name" value="Metal_Hydrolase"/>
</dbReference>
<feature type="binding site" evidence="7">
    <location>
        <position position="60"/>
    </location>
    <ligand>
        <name>Zn(2+)</name>
        <dbReference type="ChEBI" id="CHEBI:29105"/>
        <label>1</label>
    </ligand>
</feature>
<evidence type="ECO:0000256" key="7">
    <source>
        <dbReference type="HAMAP-Rule" id="MF_00220"/>
    </source>
</evidence>
<evidence type="ECO:0000256" key="6">
    <source>
        <dbReference type="ARBA" id="ARBA00022975"/>
    </source>
</evidence>
<evidence type="ECO:0000256" key="2">
    <source>
        <dbReference type="ARBA" id="ARBA00010286"/>
    </source>
</evidence>
<dbReference type="GO" id="GO:0008270">
    <property type="term" value="F:zinc ion binding"/>
    <property type="evidence" value="ECO:0007669"/>
    <property type="project" value="UniProtKB-UniRule"/>
</dbReference>
<gene>
    <name evidence="7" type="primary">pyrC</name>
    <name evidence="10" type="ORF">EL26_17875</name>
</gene>
<dbReference type="PROSITE" id="PS00483">
    <property type="entry name" value="DIHYDROOROTASE_2"/>
    <property type="match status" value="1"/>
</dbReference>
<dbReference type="eggNOG" id="COG0044">
    <property type="taxonomic scope" value="Bacteria"/>
</dbReference>
<evidence type="ECO:0000313" key="11">
    <source>
        <dbReference type="Proteomes" id="UP000027931"/>
    </source>
</evidence>
<dbReference type="Pfam" id="PF07969">
    <property type="entry name" value="Amidohydro_3"/>
    <property type="match status" value="1"/>
</dbReference>
<dbReference type="HAMAP" id="MF_00220_B">
    <property type="entry name" value="PyrC_classI_B"/>
    <property type="match status" value="1"/>
</dbReference>
<comment type="caution">
    <text evidence="10">The sequence shown here is derived from an EMBL/GenBank/DDBJ whole genome shotgun (WGS) entry which is preliminary data.</text>
</comment>
<feature type="domain" description="Dihydroorotase catalytic" evidence="9">
    <location>
        <begin position="49"/>
        <end position="234"/>
    </location>
</feature>
<proteinExistence type="inferred from homology"/>
<dbReference type="STRING" id="1157490.EL26_17875"/>
<dbReference type="InterPro" id="IPR024403">
    <property type="entry name" value="DHOase_cat"/>
</dbReference>
<feature type="binding site" evidence="7">
    <location>
        <position position="179"/>
    </location>
    <ligand>
        <name>Zn(2+)</name>
        <dbReference type="ChEBI" id="CHEBI:29105"/>
        <label>2</label>
    </ligand>
</feature>
<evidence type="ECO:0000256" key="3">
    <source>
        <dbReference type="ARBA" id="ARBA00022723"/>
    </source>
</evidence>
<dbReference type="GO" id="GO:0044205">
    <property type="term" value="P:'de novo' UMP biosynthetic process"/>
    <property type="evidence" value="ECO:0007669"/>
    <property type="project" value="UniProtKB-UniRule"/>
</dbReference>
<evidence type="ECO:0000256" key="4">
    <source>
        <dbReference type="ARBA" id="ARBA00022801"/>
    </source>
</evidence>
<feature type="binding site" evidence="7">
    <location>
        <position position="308"/>
    </location>
    <ligand>
        <name>Zn(2+)</name>
        <dbReference type="ChEBI" id="CHEBI:29105"/>
        <label>1</label>
    </ligand>
</feature>
<feature type="binding site" evidence="7">
    <location>
        <position position="152"/>
    </location>
    <ligand>
        <name>Zn(2+)</name>
        <dbReference type="ChEBI" id="CHEBI:29105"/>
        <label>2</label>
    </ligand>
</feature>
<keyword evidence="5 7" id="KW-0862">Zinc</keyword>
<keyword evidence="11" id="KW-1185">Reference proteome</keyword>
<feature type="binding site" evidence="7">
    <location>
        <position position="152"/>
    </location>
    <ligand>
        <name>Zn(2+)</name>
        <dbReference type="ChEBI" id="CHEBI:29105"/>
        <label>1</label>
    </ligand>
</feature>
<dbReference type="InterPro" id="IPR004722">
    <property type="entry name" value="DHOase"/>
</dbReference>
<comment type="cofactor">
    <cofactor evidence="7">
        <name>Zn(2+)</name>
        <dbReference type="ChEBI" id="CHEBI:29105"/>
    </cofactor>
    <text evidence="7">Binds 2 Zn(2+) ions per subunit.</text>
</comment>
<evidence type="ECO:0000259" key="8">
    <source>
        <dbReference type="Pfam" id="PF07969"/>
    </source>
</evidence>
<keyword evidence="4 7" id="KW-0378">Hydrolase</keyword>
<dbReference type="InterPro" id="IPR050138">
    <property type="entry name" value="DHOase/Allantoinase_Hydrolase"/>
</dbReference>
<feature type="binding site" evidence="7">
    <location>
        <position position="281"/>
    </location>
    <ligand>
        <name>substrate</name>
    </ligand>
</feature>
<name>A0A074LIJ9_9BACL</name>
<feature type="binding site" evidence="7">
    <location>
        <position position="62"/>
    </location>
    <ligand>
        <name>Zn(2+)</name>
        <dbReference type="ChEBI" id="CHEBI:29105"/>
        <label>1</label>
    </ligand>
</feature>
<comment type="pathway">
    <text evidence="7">Pyrimidine metabolism; UMP biosynthesis via de novo pathway; (S)-dihydroorotate from bicarbonate: step 3/3.</text>
</comment>
<dbReference type="PANTHER" id="PTHR43668:SF2">
    <property type="entry name" value="ALLANTOINASE"/>
    <property type="match status" value="1"/>
</dbReference>
<feature type="binding site" evidence="7">
    <location>
        <begin position="62"/>
        <end position="64"/>
    </location>
    <ligand>
        <name>substrate</name>
    </ligand>
</feature>
<feature type="binding site" evidence="7">
    <location>
        <begin position="326"/>
        <end position="327"/>
    </location>
    <ligand>
        <name>substrate</name>
    </ligand>
</feature>
<dbReference type="Gene3D" id="2.30.40.10">
    <property type="entry name" value="Urease, subunit C, domain 1"/>
    <property type="match status" value="1"/>
</dbReference>
<feature type="binding site" evidence="7">
    <location>
        <position position="94"/>
    </location>
    <ligand>
        <name>substrate</name>
    </ligand>
</feature>
<dbReference type="AlphaFoldDB" id="A0A074LIJ9"/>
<protein>
    <recommendedName>
        <fullName evidence="7">Dihydroorotase</fullName>
        <shortName evidence="7">DHOase</shortName>
        <ecNumber evidence="7">3.5.2.3</ecNumber>
    </recommendedName>
</protein>
<feature type="binding site" evidence="7">
    <location>
        <position position="312"/>
    </location>
    <ligand>
        <name>substrate</name>
    </ligand>
</feature>
<evidence type="ECO:0000256" key="5">
    <source>
        <dbReference type="ARBA" id="ARBA00022833"/>
    </source>
</evidence>
<keyword evidence="6 7" id="KW-0665">Pyrimidine biosynthesis</keyword>
<dbReference type="SUPFAM" id="SSF51338">
    <property type="entry name" value="Composite domain of metallo-dependent hydrolases"/>
    <property type="match status" value="1"/>
</dbReference>
<dbReference type="PROSITE" id="PS00482">
    <property type="entry name" value="DIHYDROOROTASE_1"/>
    <property type="match status" value="1"/>
</dbReference>
<dbReference type="GO" id="GO:0006145">
    <property type="term" value="P:purine nucleobase catabolic process"/>
    <property type="evidence" value="ECO:0007669"/>
    <property type="project" value="TreeGrafter"/>
</dbReference>
<accession>A0A074LIJ9</accession>
<evidence type="ECO:0000313" key="10">
    <source>
        <dbReference type="EMBL" id="KEO82036.1"/>
    </source>
</evidence>
<dbReference type="EMBL" id="JMIR01000029">
    <property type="protein sequence ID" value="KEO82036.1"/>
    <property type="molecule type" value="Genomic_DNA"/>
</dbReference>
<dbReference type="Proteomes" id="UP000027931">
    <property type="component" value="Unassembled WGS sequence"/>
</dbReference>
<reference evidence="10 11" key="1">
    <citation type="journal article" date="2013" name="Int. J. Syst. Evol. Microbiol.">
        <title>Tumebacillus flagellatus sp. nov., an alpha-amylase/pullulanase-producing bacterium isolated from cassava wastewater.</title>
        <authorList>
            <person name="Wang Q."/>
            <person name="Xie N."/>
            <person name="Qin Y."/>
            <person name="Shen N."/>
            <person name="Zhu J."/>
            <person name="Mi H."/>
            <person name="Huang R."/>
        </authorList>
    </citation>
    <scope>NUCLEOTIDE SEQUENCE [LARGE SCALE GENOMIC DNA]</scope>
    <source>
        <strain evidence="10 11">GST4</strain>
    </source>
</reference>
<dbReference type="InterPro" id="IPR002195">
    <property type="entry name" value="Dihydroorotase_CS"/>
</dbReference>
<evidence type="ECO:0000259" key="9">
    <source>
        <dbReference type="Pfam" id="PF12890"/>
    </source>
</evidence>
<dbReference type="OrthoDB" id="9765462at2"/>
<feature type="domain" description="Amidohydrolase 3" evidence="8">
    <location>
        <begin position="341"/>
        <end position="426"/>
    </location>
</feature>
<dbReference type="CDD" id="cd01317">
    <property type="entry name" value="DHOase_IIa"/>
    <property type="match status" value="1"/>
</dbReference>
<dbReference type="InterPro" id="IPR011059">
    <property type="entry name" value="Metal-dep_hydrolase_composite"/>
</dbReference>
<dbReference type="UniPathway" id="UPA00070">
    <property type="reaction ID" value="UER00117"/>
</dbReference>
<dbReference type="GO" id="GO:0004151">
    <property type="term" value="F:dihydroorotase activity"/>
    <property type="evidence" value="ECO:0007669"/>
    <property type="project" value="UniProtKB-UniRule"/>
</dbReference>
<evidence type="ECO:0000256" key="1">
    <source>
        <dbReference type="ARBA" id="ARBA00002368"/>
    </source>
</evidence>
<organism evidence="10 11">
    <name type="scientific">Tumebacillus flagellatus</name>
    <dbReference type="NCBI Taxonomy" id="1157490"/>
    <lineage>
        <taxon>Bacteria</taxon>
        <taxon>Bacillati</taxon>
        <taxon>Bacillota</taxon>
        <taxon>Bacilli</taxon>
        <taxon>Bacillales</taxon>
        <taxon>Alicyclobacillaceae</taxon>
        <taxon>Tumebacillus</taxon>
    </lineage>
</organism>
<feature type="binding site" evidence="7">
    <location>
        <position position="232"/>
    </location>
    <ligand>
        <name>Zn(2+)</name>
        <dbReference type="ChEBI" id="CHEBI:29105"/>
        <label>2</label>
    </ligand>
</feature>
<dbReference type="Pfam" id="PF12890">
    <property type="entry name" value="DHOase"/>
    <property type="match status" value="1"/>
</dbReference>
<feature type="active site" evidence="7">
    <location>
        <position position="308"/>
    </location>
</feature>
<dbReference type="EC" id="3.5.2.3" evidence="7"/>